<dbReference type="PANTHER" id="PTHR42693">
    <property type="entry name" value="ARYLSULFATASE FAMILY MEMBER"/>
    <property type="match status" value="1"/>
</dbReference>
<dbReference type="GO" id="GO:0046872">
    <property type="term" value="F:metal ion binding"/>
    <property type="evidence" value="ECO:0007669"/>
    <property type="project" value="UniProtKB-KW"/>
</dbReference>
<evidence type="ECO:0000256" key="6">
    <source>
        <dbReference type="SAM" id="SignalP"/>
    </source>
</evidence>
<evidence type="ECO:0000256" key="3">
    <source>
        <dbReference type="ARBA" id="ARBA00022801"/>
    </source>
</evidence>
<dbReference type="GO" id="GO:0004065">
    <property type="term" value="F:arylsulfatase activity"/>
    <property type="evidence" value="ECO:0007669"/>
    <property type="project" value="UniProtKB-EC"/>
</dbReference>
<evidence type="ECO:0000313" key="8">
    <source>
        <dbReference type="EMBL" id="QDT58259.1"/>
    </source>
</evidence>
<evidence type="ECO:0000259" key="7">
    <source>
        <dbReference type="Pfam" id="PF00884"/>
    </source>
</evidence>
<dbReference type="EMBL" id="CP036272">
    <property type="protein sequence ID" value="QDT58259.1"/>
    <property type="molecule type" value="Genomic_DNA"/>
</dbReference>
<keyword evidence="3 8" id="KW-0378">Hydrolase</keyword>
<dbReference type="Gene3D" id="3.30.1120.10">
    <property type="match status" value="1"/>
</dbReference>
<dbReference type="InterPro" id="IPR000917">
    <property type="entry name" value="Sulfatase_N"/>
</dbReference>
<sequence length="478" mass="53116" precursor="true">MRFIVTLASLLAVGLLSNITMAKQPPNVILVMADDQGWGETSYNGHPILKTPHLDAMAESGLRMNRFYAGAPVCSPTRGAVLTGRSCYRVGVPEHGYALRHQEITLPAVLAKAGYQTAHFGKWHLNGLRGPGVPIWDHDPFHPGTFGFQHWTSVTNFYDRDPLFSDMGKLAPQTGDSSDVVVARALEQIERQAASDQPFFTVIWYGTPHSPFKASAEDNRPFTELNQQSMHHYGELVALDRSVGTLRAGLRKLGIEKQTVLWYCSDNGGLKGIKPGTVGPLRGNKGDVFEGGLRVPGIIEWPGTIQPRQTEYPASVMDIMPTVLELAGIEHPAKDRPADGISLAGLLIDPGREPRTRKQPICFRYRNKAAIVSDDWKLVTTNVDQGQFALYDLANDTSETTDVSKENGKRAEELEQQLKTFLSSSDASEAGADYPEGNVDPSHPAPMFWVEREDYQPFLDAWKSRWEYQSMIEKKRKR</sequence>
<accession>A0A517SQ72</accession>
<protein>
    <submittedName>
        <fullName evidence="8">Arylsulfatase</fullName>
        <ecNumber evidence="8">3.1.6.1</ecNumber>
    </submittedName>
</protein>
<dbReference type="InterPro" id="IPR017850">
    <property type="entry name" value="Alkaline_phosphatase_core_sf"/>
</dbReference>
<reference evidence="8 9" key="1">
    <citation type="submission" date="2019-02" db="EMBL/GenBank/DDBJ databases">
        <title>Deep-cultivation of Planctomycetes and their phenomic and genomic characterization uncovers novel biology.</title>
        <authorList>
            <person name="Wiegand S."/>
            <person name="Jogler M."/>
            <person name="Boedeker C."/>
            <person name="Pinto D."/>
            <person name="Vollmers J."/>
            <person name="Rivas-Marin E."/>
            <person name="Kohn T."/>
            <person name="Peeters S.H."/>
            <person name="Heuer A."/>
            <person name="Rast P."/>
            <person name="Oberbeckmann S."/>
            <person name="Bunk B."/>
            <person name="Jeske O."/>
            <person name="Meyerdierks A."/>
            <person name="Storesund J.E."/>
            <person name="Kallscheuer N."/>
            <person name="Luecker S."/>
            <person name="Lage O.M."/>
            <person name="Pohl T."/>
            <person name="Merkel B.J."/>
            <person name="Hornburger P."/>
            <person name="Mueller R.-W."/>
            <person name="Bruemmer F."/>
            <person name="Labrenz M."/>
            <person name="Spormann A.M."/>
            <person name="Op den Camp H."/>
            <person name="Overmann J."/>
            <person name="Amann R."/>
            <person name="Jetten M.S.M."/>
            <person name="Mascher T."/>
            <person name="Medema M.H."/>
            <person name="Devos D.P."/>
            <person name="Kaster A.-K."/>
            <person name="Ovreas L."/>
            <person name="Rohde M."/>
            <person name="Galperin M.Y."/>
            <person name="Jogler C."/>
        </authorList>
    </citation>
    <scope>NUCLEOTIDE SEQUENCE [LARGE SCALE GENOMIC DNA]</scope>
    <source>
        <strain evidence="8 9">SV_7m_r</strain>
    </source>
</reference>
<keyword evidence="6" id="KW-0732">Signal</keyword>
<keyword evidence="9" id="KW-1185">Reference proteome</keyword>
<organism evidence="8 9">
    <name type="scientific">Stieleria bergensis</name>
    <dbReference type="NCBI Taxonomy" id="2528025"/>
    <lineage>
        <taxon>Bacteria</taxon>
        <taxon>Pseudomonadati</taxon>
        <taxon>Planctomycetota</taxon>
        <taxon>Planctomycetia</taxon>
        <taxon>Pirellulales</taxon>
        <taxon>Pirellulaceae</taxon>
        <taxon>Stieleria</taxon>
    </lineage>
</organism>
<evidence type="ECO:0000256" key="5">
    <source>
        <dbReference type="SAM" id="MobiDB-lite"/>
    </source>
</evidence>
<name>A0A517SQ72_9BACT</name>
<feature type="chain" id="PRO_5022065844" evidence="6">
    <location>
        <begin position="23"/>
        <end position="478"/>
    </location>
</feature>
<dbReference type="EC" id="3.1.6.1" evidence="8"/>
<evidence type="ECO:0000256" key="4">
    <source>
        <dbReference type="ARBA" id="ARBA00022837"/>
    </source>
</evidence>
<dbReference type="OrthoDB" id="9783154at2"/>
<feature type="region of interest" description="Disordered" evidence="5">
    <location>
        <begin position="425"/>
        <end position="446"/>
    </location>
</feature>
<gene>
    <name evidence="8" type="primary">atsA_10</name>
    <name evidence="8" type="ORF">SV7mr_07480</name>
</gene>
<dbReference type="Pfam" id="PF00884">
    <property type="entry name" value="Sulfatase"/>
    <property type="match status" value="1"/>
</dbReference>
<dbReference type="InterPro" id="IPR050738">
    <property type="entry name" value="Sulfatase"/>
</dbReference>
<dbReference type="SUPFAM" id="SSF53649">
    <property type="entry name" value="Alkaline phosphatase-like"/>
    <property type="match status" value="1"/>
</dbReference>
<proteinExistence type="inferred from homology"/>
<feature type="signal peptide" evidence="6">
    <location>
        <begin position="1"/>
        <end position="22"/>
    </location>
</feature>
<evidence type="ECO:0000256" key="2">
    <source>
        <dbReference type="ARBA" id="ARBA00022723"/>
    </source>
</evidence>
<dbReference type="Gene3D" id="3.40.720.10">
    <property type="entry name" value="Alkaline Phosphatase, subunit A"/>
    <property type="match status" value="1"/>
</dbReference>
<feature type="domain" description="Sulfatase N-terminal" evidence="7">
    <location>
        <begin position="26"/>
        <end position="329"/>
    </location>
</feature>
<keyword evidence="2" id="KW-0479">Metal-binding</keyword>
<dbReference type="AlphaFoldDB" id="A0A517SQ72"/>
<keyword evidence="4" id="KW-0106">Calcium</keyword>
<dbReference type="InterPro" id="IPR024607">
    <property type="entry name" value="Sulfatase_CS"/>
</dbReference>
<evidence type="ECO:0000256" key="1">
    <source>
        <dbReference type="ARBA" id="ARBA00008779"/>
    </source>
</evidence>
<dbReference type="RefSeq" id="WP_145269284.1">
    <property type="nucleotide sequence ID" value="NZ_CP036272.1"/>
</dbReference>
<dbReference type="PANTHER" id="PTHR42693:SF53">
    <property type="entry name" value="ENDO-4-O-SULFATASE"/>
    <property type="match status" value="1"/>
</dbReference>
<dbReference type="Proteomes" id="UP000315003">
    <property type="component" value="Chromosome"/>
</dbReference>
<evidence type="ECO:0000313" key="9">
    <source>
        <dbReference type="Proteomes" id="UP000315003"/>
    </source>
</evidence>
<dbReference type="PROSITE" id="PS00523">
    <property type="entry name" value="SULFATASE_1"/>
    <property type="match status" value="1"/>
</dbReference>
<comment type="similarity">
    <text evidence="1">Belongs to the sulfatase family.</text>
</comment>